<accession>A0ABS7SNH2</accession>
<comment type="caution">
    <text evidence="2">The sequence shown here is derived from an EMBL/GenBank/DDBJ whole genome shotgun (WGS) entry which is preliminary data.</text>
</comment>
<evidence type="ECO:0000313" key="2">
    <source>
        <dbReference type="EMBL" id="MBZ2207698.1"/>
    </source>
</evidence>
<sequence length="89" mass="9218">MKNFALCLALAAGLTGTAQAALVEFERTTVTAAPIAGVASRADLMVAGGAVAAPGQMSELPEPEVFAMMLLGLVLIGWRASRHSDEKFE</sequence>
<organism evidence="2 3">
    <name type="scientific">Massilia soli</name>
    <dbReference type="NCBI Taxonomy" id="2792854"/>
    <lineage>
        <taxon>Bacteria</taxon>
        <taxon>Pseudomonadati</taxon>
        <taxon>Pseudomonadota</taxon>
        <taxon>Betaproteobacteria</taxon>
        <taxon>Burkholderiales</taxon>
        <taxon>Oxalobacteraceae</taxon>
        <taxon>Telluria group</taxon>
        <taxon>Massilia</taxon>
    </lineage>
</organism>
<keyword evidence="1" id="KW-0732">Signal</keyword>
<proteinExistence type="predicted"/>
<evidence type="ECO:0000313" key="3">
    <source>
        <dbReference type="Proteomes" id="UP000809349"/>
    </source>
</evidence>
<name>A0ABS7SNH2_9BURK</name>
<evidence type="ECO:0000256" key="1">
    <source>
        <dbReference type="SAM" id="SignalP"/>
    </source>
</evidence>
<dbReference type="Proteomes" id="UP000809349">
    <property type="component" value="Unassembled WGS sequence"/>
</dbReference>
<protein>
    <recommendedName>
        <fullName evidence="4">PEP-CTERM sorting domain-containing protein</fullName>
    </recommendedName>
</protein>
<dbReference type="EMBL" id="JAFBIL020000004">
    <property type="protein sequence ID" value="MBZ2207698.1"/>
    <property type="molecule type" value="Genomic_DNA"/>
</dbReference>
<feature type="signal peptide" evidence="1">
    <location>
        <begin position="1"/>
        <end position="20"/>
    </location>
</feature>
<gene>
    <name evidence="2" type="ORF">I4X03_010555</name>
</gene>
<dbReference type="RefSeq" id="WP_223468194.1">
    <property type="nucleotide sequence ID" value="NZ_JAFBIL020000004.1"/>
</dbReference>
<reference evidence="2 3" key="1">
    <citation type="submission" date="2021-08" db="EMBL/GenBank/DDBJ databases">
        <title>Massilia sp. R798.</title>
        <authorList>
            <person name="Baek J.H."/>
            <person name="Jung H.S."/>
            <person name="Kim K.R."/>
            <person name="Jeon C.O."/>
        </authorList>
    </citation>
    <scope>NUCLEOTIDE SEQUENCE [LARGE SCALE GENOMIC DNA]</scope>
    <source>
        <strain evidence="2 3">R798</strain>
    </source>
</reference>
<evidence type="ECO:0008006" key="4">
    <source>
        <dbReference type="Google" id="ProtNLM"/>
    </source>
</evidence>
<feature type="chain" id="PRO_5045404151" description="PEP-CTERM sorting domain-containing protein" evidence="1">
    <location>
        <begin position="21"/>
        <end position="89"/>
    </location>
</feature>
<keyword evidence="3" id="KW-1185">Reference proteome</keyword>